<organism evidence="2 3">
    <name type="scientific">Tetradesmus obliquus</name>
    <name type="common">Green alga</name>
    <name type="synonym">Acutodesmus obliquus</name>
    <dbReference type="NCBI Taxonomy" id="3088"/>
    <lineage>
        <taxon>Eukaryota</taxon>
        <taxon>Viridiplantae</taxon>
        <taxon>Chlorophyta</taxon>
        <taxon>core chlorophytes</taxon>
        <taxon>Chlorophyceae</taxon>
        <taxon>CS clade</taxon>
        <taxon>Sphaeropleales</taxon>
        <taxon>Scenedesmaceae</taxon>
        <taxon>Tetradesmus</taxon>
    </lineage>
</organism>
<proteinExistence type="predicted"/>
<protein>
    <recommendedName>
        <fullName evidence="4">Receptor-type protein kinase</fullName>
    </recommendedName>
</protein>
<gene>
    <name evidence="2" type="ORF">BQ4739_LOCUS17625</name>
</gene>
<dbReference type="STRING" id="3088.A0A383WIG2"/>
<sequence>MQHRNLSALQQLQRLHASSLQQPQLLEFLSTLTALTHLDLTYDAMTAVPAAAVWQRIPALQALCLEEHVAALEPAQSVLLLQGLAAATSLTSLALEGHIVHDSIQLCAYLTGLTRLQNLEMDGAHLARRADVLHLTALTSLTGLELWDAAGVDDTAACALALRLKRLQKLNLFDCGLRSAAALPSIATLTGLTGLWLSVSSSMRLLTFRWGEMSCCCWRC</sequence>
<keyword evidence="3" id="KW-1185">Reference proteome</keyword>
<evidence type="ECO:0000313" key="3">
    <source>
        <dbReference type="Proteomes" id="UP000256970"/>
    </source>
</evidence>
<evidence type="ECO:0000256" key="1">
    <source>
        <dbReference type="ARBA" id="ARBA00004430"/>
    </source>
</evidence>
<evidence type="ECO:0008006" key="4">
    <source>
        <dbReference type="Google" id="ProtNLM"/>
    </source>
</evidence>
<reference evidence="2 3" key="1">
    <citation type="submission" date="2016-10" db="EMBL/GenBank/DDBJ databases">
        <authorList>
            <person name="Cai Z."/>
        </authorList>
    </citation>
    <scope>NUCLEOTIDE SEQUENCE [LARGE SCALE GENOMIC DNA]</scope>
</reference>
<dbReference type="Proteomes" id="UP000256970">
    <property type="component" value="Unassembled WGS sequence"/>
</dbReference>
<comment type="subcellular location">
    <subcellularLocation>
        <location evidence="1">Cytoplasm</location>
        <location evidence="1">Cytoskeleton</location>
        <location evidence="1">Cilium axoneme</location>
    </subcellularLocation>
</comment>
<dbReference type="EMBL" id="FNXT01001279">
    <property type="protein sequence ID" value="SZX77265.1"/>
    <property type="molecule type" value="Genomic_DNA"/>
</dbReference>
<accession>A0A383WIG2</accession>
<dbReference type="SUPFAM" id="SSF52047">
    <property type="entry name" value="RNI-like"/>
    <property type="match status" value="1"/>
</dbReference>
<dbReference type="AlphaFoldDB" id="A0A383WIG2"/>
<dbReference type="Gene3D" id="3.80.10.10">
    <property type="entry name" value="Ribonuclease Inhibitor"/>
    <property type="match status" value="1"/>
</dbReference>
<name>A0A383WIG2_TETOB</name>
<dbReference type="GO" id="GO:0005930">
    <property type="term" value="C:axoneme"/>
    <property type="evidence" value="ECO:0007669"/>
    <property type="project" value="UniProtKB-SubCell"/>
</dbReference>
<evidence type="ECO:0000313" key="2">
    <source>
        <dbReference type="EMBL" id="SZX77265.1"/>
    </source>
</evidence>
<dbReference type="InterPro" id="IPR032675">
    <property type="entry name" value="LRR_dom_sf"/>
</dbReference>